<dbReference type="PATRIC" id="fig|1234409.3.peg.106"/>
<evidence type="ECO:0000256" key="8">
    <source>
        <dbReference type="ARBA" id="ARBA00022490"/>
    </source>
</evidence>
<evidence type="ECO:0000256" key="10">
    <source>
        <dbReference type="ARBA" id="ARBA00022723"/>
    </source>
</evidence>
<dbReference type="InterPro" id="IPR024568">
    <property type="entry name" value="RNase_HIII_N"/>
</dbReference>
<comment type="cofactor">
    <cofactor evidence="14 15">
        <name>Mn(2+)</name>
        <dbReference type="ChEBI" id="CHEBI:29035"/>
    </cofactor>
    <cofactor evidence="14 15">
        <name>Mg(2+)</name>
        <dbReference type="ChEBI" id="CHEBI:18420"/>
    </cofactor>
    <text evidence="14 15">Manganese or magnesium. Binds 1 divalent metal ion per monomer in the absence of substrate. May bind a second metal ion after substrate binding.</text>
</comment>
<evidence type="ECO:0000256" key="4">
    <source>
        <dbReference type="ARBA" id="ARBA00004496"/>
    </source>
</evidence>
<evidence type="ECO:0000259" key="16">
    <source>
        <dbReference type="PROSITE" id="PS51975"/>
    </source>
</evidence>
<dbReference type="PANTHER" id="PTHR10954:SF23">
    <property type="entry name" value="RIBONUCLEASE"/>
    <property type="match status" value="1"/>
</dbReference>
<evidence type="ECO:0000256" key="2">
    <source>
        <dbReference type="ARBA" id="ARBA00001946"/>
    </source>
</evidence>
<dbReference type="PIRSF" id="PIRSF037748">
    <property type="entry name" value="RnhC"/>
    <property type="match status" value="1"/>
</dbReference>
<name>K8ZAA3_9ENTE</name>
<feature type="domain" description="RNase H type-2" evidence="16">
    <location>
        <begin position="80"/>
        <end position="296"/>
    </location>
</feature>
<evidence type="ECO:0000313" key="17">
    <source>
        <dbReference type="EMBL" id="EKU27875.1"/>
    </source>
</evidence>
<evidence type="ECO:0000256" key="7">
    <source>
        <dbReference type="ARBA" id="ARBA00021407"/>
    </source>
</evidence>
<dbReference type="InterPro" id="IPR036397">
    <property type="entry name" value="RNaseH_sf"/>
</dbReference>
<dbReference type="OrthoDB" id="9777935at2"/>
<comment type="subcellular location">
    <subcellularLocation>
        <location evidence="4 14">Cytoplasm</location>
    </subcellularLocation>
</comment>
<dbReference type="Pfam" id="PF11858">
    <property type="entry name" value="DUF3378"/>
    <property type="match status" value="1"/>
</dbReference>
<feature type="binding site" evidence="14 15">
    <location>
        <position position="87"/>
    </location>
    <ligand>
        <name>a divalent metal cation</name>
        <dbReference type="ChEBI" id="CHEBI:60240"/>
    </ligand>
</feature>
<dbReference type="AlphaFoldDB" id="K8ZAA3"/>
<dbReference type="Gene3D" id="3.30.420.10">
    <property type="entry name" value="Ribonuclease H-like superfamily/Ribonuclease H"/>
    <property type="match status" value="1"/>
</dbReference>
<evidence type="ECO:0000256" key="15">
    <source>
        <dbReference type="PROSITE-ProRule" id="PRU01319"/>
    </source>
</evidence>
<evidence type="ECO:0000256" key="9">
    <source>
        <dbReference type="ARBA" id="ARBA00022722"/>
    </source>
</evidence>
<dbReference type="HAMAP" id="MF_00053">
    <property type="entry name" value="RNase_HIII"/>
    <property type="match status" value="1"/>
</dbReference>
<evidence type="ECO:0000256" key="5">
    <source>
        <dbReference type="ARBA" id="ARBA00008378"/>
    </source>
</evidence>
<dbReference type="EC" id="3.1.26.4" evidence="6 14"/>
<dbReference type="CDD" id="cd06590">
    <property type="entry name" value="RNase_HII_bacteria_HIII_like"/>
    <property type="match status" value="1"/>
</dbReference>
<organism evidence="17 18">
    <name type="scientific">Catellicoccus marimammalium M35/04/3</name>
    <dbReference type="NCBI Taxonomy" id="1234409"/>
    <lineage>
        <taxon>Bacteria</taxon>
        <taxon>Bacillati</taxon>
        <taxon>Bacillota</taxon>
        <taxon>Bacilli</taxon>
        <taxon>Lactobacillales</taxon>
        <taxon>Enterococcaceae</taxon>
        <taxon>Catellicoccus</taxon>
    </lineage>
</organism>
<evidence type="ECO:0000256" key="3">
    <source>
        <dbReference type="ARBA" id="ARBA00004065"/>
    </source>
</evidence>
<dbReference type="GO" id="GO:0032299">
    <property type="term" value="C:ribonuclease H2 complex"/>
    <property type="evidence" value="ECO:0007669"/>
    <property type="project" value="TreeGrafter"/>
</dbReference>
<dbReference type="STRING" id="1234409.C683_0134"/>
<dbReference type="eggNOG" id="COG1039">
    <property type="taxonomic scope" value="Bacteria"/>
</dbReference>
<dbReference type="GO" id="GO:0005737">
    <property type="term" value="C:cytoplasm"/>
    <property type="evidence" value="ECO:0007669"/>
    <property type="project" value="UniProtKB-SubCell"/>
</dbReference>
<evidence type="ECO:0000256" key="14">
    <source>
        <dbReference type="HAMAP-Rule" id="MF_00053"/>
    </source>
</evidence>
<dbReference type="Pfam" id="PF01351">
    <property type="entry name" value="RNase_HII"/>
    <property type="match status" value="1"/>
</dbReference>
<protein>
    <recommendedName>
        <fullName evidence="7 14">Ribonuclease HIII</fullName>
        <shortName evidence="14">RNase HIII</shortName>
        <ecNumber evidence="6 14">3.1.26.4</ecNumber>
    </recommendedName>
</protein>
<dbReference type="InterPro" id="IPR012295">
    <property type="entry name" value="TBP_dom_sf"/>
</dbReference>
<dbReference type="CDD" id="cd14796">
    <property type="entry name" value="RNAse_HIII_N"/>
    <property type="match status" value="1"/>
</dbReference>
<feature type="binding site" evidence="14 15">
    <location>
        <position position="192"/>
    </location>
    <ligand>
        <name>a divalent metal cation</name>
        <dbReference type="ChEBI" id="CHEBI:60240"/>
    </ligand>
</feature>
<dbReference type="GO" id="GO:0006298">
    <property type="term" value="P:mismatch repair"/>
    <property type="evidence" value="ECO:0007669"/>
    <property type="project" value="TreeGrafter"/>
</dbReference>
<evidence type="ECO:0000256" key="13">
    <source>
        <dbReference type="ARBA" id="ARBA00022842"/>
    </source>
</evidence>
<reference evidence="17 18" key="1">
    <citation type="journal article" date="2013" name="Genome Announc.">
        <title>Draft Genome Sequence of Catellicoccus marimammalium, a Novel Species Commonly Found in Gull Feces.</title>
        <authorList>
            <person name="Weigand M.R."/>
            <person name="Ryu H."/>
            <person name="Bozcek L."/>
            <person name="Konstantinidis K.T."/>
            <person name="Santo Domingo J.W."/>
        </authorList>
    </citation>
    <scope>NUCLEOTIDE SEQUENCE [LARGE SCALE GENOMIC DNA]</scope>
    <source>
        <strain evidence="17 18">M35/04/3</strain>
    </source>
</reference>
<dbReference type="InterPro" id="IPR001352">
    <property type="entry name" value="RNase_HII/HIII"/>
</dbReference>
<keyword evidence="11 14" id="KW-0255">Endonuclease</keyword>
<comment type="similarity">
    <text evidence="5 14">Belongs to the RNase HII family. RnhC subfamily.</text>
</comment>
<dbReference type="GO" id="GO:0004523">
    <property type="term" value="F:RNA-DNA hybrid ribonuclease activity"/>
    <property type="evidence" value="ECO:0007669"/>
    <property type="project" value="UniProtKB-UniRule"/>
</dbReference>
<sequence length="296" mass="33861">MSHYTLLKKENKELQTFYQKYCITPPPHADWAAQYQGTRITAYQSGKILFQGKNAEQEYYRWQKEEKEEKEPSSSSLSQLSLIGSDEVGNGSYFGPLVVVAAYVTKEDIPWLTTLEVADSKTLTDEKMKKIAPQLKEKLPYQALIVSPKKYNAIQPRYNAVKMKVALHNQALLLLEKRIEKENQPLDALLIDQFTSEKNYQQYVKEEKEQPHHPVLMRVKGEQEHLAVAAASIIARTLFLEQLEQLGVPYHLTLPSGAGEKVDQVGVELCRRYGVDTLEKVAKLHFKNTQKIKAKL</sequence>
<evidence type="ECO:0000256" key="12">
    <source>
        <dbReference type="ARBA" id="ARBA00022801"/>
    </source>
</evidence>
<keyword evidence="18" id="KW-1185">Reference proteome</keyword>
<evidence type="ECO:0000256" key="11">
    <source>
        <dbReference type="ARBA" id="ARBA00022759"/>
    </source>
</evidence>
<dbReference type="EMBL" id="AMYT01000007">
    <property type="protein sequence ID" value="EKU27875.1"/>
    <property type="molecule type" value="Genomic_DNA"/>
</dbReference>
<dbReference type="PANTHER" id="PTHR10954">
    <property type="entry name" value="RIBONUCLEASE H2 SUBUNIT A"/>
    <property type="match status" value="1"/>
</dbReference>
<dbReference type="SUPFAM" id="SSF53098">
    <property type="entry name" value="Ribonuclease H-like"/>
    <property type="match status" value="1"/>
</dbReference>
<accession>K8ZAA3</accession>
<evidence type="ECO:0000256" key="6">
    <source>
        <dbReference type="ARBA" id="ARBA00012180"/>
    </source>
</evidence>
<keyword evidence="13 14" id="KW-0460">Magnesium</keyword>
<proteinExistence type="inferred from homology"/>
<comment type="caution">
    <text evidence="17">The sequence shown here is derived from an EMBL/GenBank/DDBJ whole genome shotgun (WGS) entry which is preliminary data.</text>
</comment>
<dbReference type="FunFam" id="3.30.420.10:FF:000047">
    <property type="entry name" value="Ribonuclease HIII"/>
    <property type="match status" value="1"/>
</dbReference>
<comment type="catalytic activity">
    <reaction evidence="1 14 15">
        <text>Endonucleolytic cleavage to 5'-phosphomonoester.</text>
        <dbReference type="EC" id="3.1.26.4"/>
    </reaction>
</comment>
<evidence type="ECO:0000256" key="1">
    <source>
        <dbReference type="ARBA" id="ARBA00000077"/>
    </source>
</evidence>
<dbReference type="NCBIfam" id="TIGR00716">
    <property type="entry name" value="rnhC"/>
    <property type="match status" value="1"/>
</dbReference>
<dbReference type="InterPro" id="IPR004641">
    <property type="entry name" value="RNase_HIII"/>
</dbReference>
<dbReference type="GO" id="GO:0043137">
    <property type="term" value="P:DNA replication, removal of RNA primer"/>
    <property type="evidence" value="ECO:0007669"/>
    <property type="project" value="TreeGrafter"/>
</dbReference>
<keyword evidence="9 14" id="KW-0540">Nuclease</keyword>
<dbReference type="GO" id="GO:0003723">
    <property type="term" value="F:RNA binding"/>
    <property type="evidence" value="ECO:0007669"/>
    <property type="project" value="UniProtKB-UniRule"/>
</dbReference>
<dbReference type="RefSeq" id="WP_009488303.1">
    <property type="nucleotide sequence ID" value="NZ_AMYT01000007.1"/>
</dbReference>
<keyword evidence="12 14" id="KW-0378">Hydrolase</keyword>
<dbReference type="PROSITE" id="PS51975">
    <property type="entry name" value="RNASE_H_2"/>
    <property type="match status" value="1"/>
</dbReference>
<comment type="cofactor">
    <cofactor evidence="2">
        <name>Mg(2+)</name>
        <dbReference type="ChEBI" id="CHEBI:18420"/>
    </cofactor>
</comment>
<keyword evidence="8 14" id="KW-0963">Cytoplasm</keyword>
<gene>
    <name evidence="14" type="primary">rnhC</name>
    <name evidence="17" type="ORF">C683_0134</name>
</gene>
<evidence type="ECO:0000313" key="18">
    <source>
        <dbReference type="Proteomes" id="UP000016057"/>
    </source>
</evidence>
<dbReference type="InterPro" id="IPR012337">
    <property type="entry name" value="RNaseH-like_sf"/>
</dbReference>
<dbReference type="InterPro" id="IPR024567">
    <property type="entry name" value="RNase_HII/HIII_dom"/>
</dbReference>
<dbReference type="Gene3D" id="3.30.310.10">
    <property type="entry name" value="TATA-Binding Protein"/>
    <property type="match status" value="1"/>
</dbReference>
<keyword evidence="10 14" id="KW-0479">Metal-binding</keyword>
<feature type="binding site" evidence="14 15">
    <location>
        <position position="86"/>
    </location>
    <ligand>
        <name>a divalent metal cation</name>
        <dbReference type="ChEBI" id="CHEBI:60240"/>
    </ligand>
</feature>
<dbReference type="Proteomes" id="UP000016057">
    <property type="component" value="Unassembled WGS sequence"/>
</dbReference>
<dbReference type="GO" id="GO:0000287">
    <property type="term" value="F:magnesium ion binding"/>
    <property type="evidence" value="ECO:0007669"/>
    <property type="project" value="UniProtKB-UniRule"/>
</dbReference>
<comment type="function">
    <text evidence="3 14">Endonuclease that specifically degrades the RNA of RNA-DNA hybrids.</text>
</comment>